<sequence length="315" mass="35363">MDVGSLAAAGGIVALGILFLGVMHPDMDFPFIGTAVILAATSAYFGLHDAKTRSQDKNRRRKAESAFKAIRDKYASIEEVSDAIRECGLESCNLIVGVDYTKSNDFQGRRTFGGKSLHHVDVTGEIENPYQQVIRVICQTLSQFDEDHLIPAFGFGDITTQGHSVFPFIKDRPCETFHEVLKVYKQITPMITPSGPTNFAPLIRKAIEIVKEARNFHVLLIIADGQVTTPKDTIAAIVEASNYPLSIVMIGVGDGPWDMMKEFDDRLPERRFDNFQFVNFHEVMRSSERCEATFALRTLMEIPDQFKEIRRLNLI</sequence>
<dbReference type="Gene3D" id="3.40.50.410">
    <property type="entry name" value="von Willebrand factor, type A domain"/>
    <property type="match status" value="1"/>
</dbReference>
<organism evidence="4">
    <name type="scientific">Salpingoeca rosetta (strain ATCC 50818 / BSB-021)</name>
    <dbReference type="NCBI Taxonomy" id="946362"/>
    <lineage>
        <taxon>Eukaryota</taxon>
        <taxon>Choanoflagellata</taxon>
        <taxon>Craspedida</taxon>
        <taxon>Salpingoecidae</taxon>
        <taxon>Salpingoeca</taxon>
    </lineage>
</organism>
<dbReference type="SUPFAM" id="SSF53300">
    <property type="entry name" value="vWA-like"/>
    <property type="match status" value="1"/>
</dbReference>
<dbReference type="InterPro" id="IPR002035">
    <property type="entry name" value="VWF_A"/>
</dbReference>
<dbReference type="OMA" id="DAMEHYD"/>
<dbReference type="SMART" id="SM00327">
    <property type="entry name" value="VWA"/>
    <property type="match status" value="1"/>
</dbReference>
<evidence type="ECO:0000313" key="3">
    <source>
        <dbReference type="EMBL" id="EGD75552.1"/>
    </source>
</evidence>
<keyword evidence="1" id="KW-0472">Membrane</keyword>
<dbReference type="InterPro" id="IPR052079">
    <property type="entry name" value="E3_ligase/Copine_domain"/>
</dbReference>
<reference evidence="3" key="1">
    <citation type="submission" date="2009-08" db="EMBL/GenBank/DDBJ databases">
        <title>Annotation of Salpingoeca rosetta.</title>
        <authorList>
            <consortium name="The Broad Institute Genome Sequencing Platform"/>
            <person name="Russ C."/>
            <person name="Cuomo C."/>
            <person name="Burger G."/>
            <person name="Gray M.W."/>
            <person name="Holland P.W.H."/>
            <person name="King N."/>
            <person name="Lang F.B.F."/>
            <person name="Roger A.J."/>
            <person name="Ruiz-Trillo I."/>
            <person name="Young S.K."/>
            <person name="Zeng Q."/>
            <person name="Gargeya S."/>
            <person name="Alvarado L."/>
            <person name="Berlin A."/>
            <person name="Chapman S.B."/>
            <person name="Chen Z."/>
            <person name="Freedman E."/>
            <person name="Gellesch M."/>
            <person name="Goldberg J."/>
            <person name="Griggs A."/>
            <person name="Gujja S."/>
            <person name="Heilman E."/>
            <person name="Heiman D."/>
            <person name="Howarth C."/>
            <person name="Mehta T."/>
            <person name="Neiman D."/>
            <person name="Pearson M."/>
            <person name="Roberts A."/>
            <person name="Saif S."/>
            <person name="Shea T."/>
            <person name="Shenoy N."/>
            <person name="Sisk P."/>
            <person name="Stolte C."/>
            <person name="Sykes S."/>
            <person name="White J."/>
            <person name="Yandava C."/>
            <person name="Haas B."/>
            <person name="Nusbaum C."/>
            <person name="Birren B."/>
        </authorList>
    </citation>
    <scope>NUCLEOTIDE SEQUENCE [LARGE SCALE GENOMIC DNA]</scope>
    <source>
        <strain evidence="3">ATCC 50818</strain>
    </source>
</reference>
<dbReference type="PANTHER" id="PTHR45751">
    <property type="entry name" value="COPINE FAMILY PROTEIN 1"/>
    <property type="match status" value="1"/>
</dbReference>
<name>F2UFI4_SALR5</name>
<dbReference type="Pfam" id="PF07002">
    <property type="entry name" value="Copine"/>
    <property type="match status" value="1"/>
</dbReference>
<dbReference type="EMBL" id="GL832972">
    <property type="protein sequence ID" value="EGD75552.1"/>
    <property type="molecule type" value="Genomic_DNA"/>
</dbReference>
<dbReference type="GO" id="GO:0016567">
    <property type="term" value="P:protein ubiquitination"/>
    <property type="evidence" value="ECO:0007669"/>
    <property type="project" value="TreeGrafter"/>
</dbReference>
<proteinExistence type="predicted"/>
<dbReference type="KEGG" id="sre:PTSG_06622"/>
<dbReference type="InterPro" id="IPR036465">
    <property type="entry name" value="vWFA_dom_sf"/>
</dbReference>
<dbReference type="OrthoDB" id="5855668at2759"/>
<keyword evidence="1" id="KW-1133">Transmembrane helix</keyword>
<dbReference type="RefSeq" id="XP_004992009.1">
    <property type="nucleotide sequence ID" value="XM_004991952.1"/>
</dbReference>
<dbReference type="Proteomes" id="UP000007799">
    <property type="component" value="Unassembled WGS sequence"/>
</dbReference>
<dbReference type="eggNOG" id="KOG1327">
    <property type="taxonomic scope" value="Eukaryota"/>
</dbReference>
<dbReference type="GO" id="GO:0005634">
    <property type="term" value="C:nucleus"/>
    <property type="evidence" value="ECO:0007669"/>
    <property type="project" value="TreeGrafter"/>
</dbReference>
<gene>
    <name evidence="3" type="ORF">PTSG_06622</name>
</gene>
<keyword evidence="1" id="KW-0812">Transmembrane</keyword>
<feature type="domain" description="VWFA" evidence="2">
    <location>
        <begin position="91"/>
        <end position="282"/>
    </location>
</feature>
<dbReference type="InParanoid" id="F2UFI4"/>
<evidence type="ECO:0000256" key="1">
    <source>
        <dbReference type="SAM" id="Phobius"/>
    </source>
</evidence>
<feature type="transmembrane region" description="Helical" evidence="1">
    <location>
        <begin position="29"/>
        <end position="47"/>
    </location>
</feature>
<evidence type="ECO:0000313" key="4">
    <source>
        <dbReference type="Proteomes" id="UP000007799"/>
    </source>
</evidence>
<dbReference type="GO" id="GO:0004842">
    <property type="term" value="F:ubiquitin-protein transferase activity"/>
    <property type="evidence" value="ECO:0007669"/>
    <property type="project" value="TreeGrafter"/>
</dbReference>
<evidence type="ECO:0000259" key="2">
    <source>
        <dbReference type="SMART" id="SM00327"/>
    </source>
</evidence>
<dbReference type="PANTHER" id="PTHR45751:SF11">
    <property type="entry name" value="COPINE FAMILY PROTEIN 2"/>
    <property type="match status" value="1"/>
</dbReference>
<dbReference type="AlphaFoldDB" id="F2UFI4"/>
<dbReference type="STRING" id="946362.F2UFI4"/>
<protein>
    <submittedName>
        <fullName evidence="3">Copine</fullName>
    </submittedName>
</protein>
<keyword evidence="4" id="KW-1185">Reference proteome</keyword>
<dbReference type="GeneID" id="16072568"/>
<feature type="transmembrane region" description="Helical" evidence="1">
    <location>
        <begin position="5"/>
        <end position="23"/>
    </location>
</feature>
<dbReference type="InterPro" id="IPR010734">
    <property type="entry name" value="Copine_C"/>
</dbReference>
<accession>F2UFI4</accession>